<evidence type="ECO:0000313" key="2">
    <source>
        <dbReference type="Proteomes" id="UP001153069"/>
    </source>
</evidence>
<evidence type="ECO:0000313" key="1">
    <source>
        <dbReference type="EMBL" id="CAB9526722.1"/>
    </source>
</evidence>
<name>A0A9N8HV56_9STRA</name>
<sequence length="328" mass="37131">MHHRIKKGAKHSIRANVSTEGYVIETLPKLFANLETTGRDPCNLEYPKDVSRLMVCVTAFFDAAVDLCECKSDSEETYWLANCGRMIGVPLSRARRLNREMSLDGNIRHFMTESDVADKPSSYYWRAAKSMIDATKNICRLSWKNGIIVGDCIDCWKYLGYGCPGAAYLRSKNNMLDQSLENKRKVKCNSRGLVAKALVRGSQYDMYTGGRSTVTGKRRKAPEMLKSNEAFLQSLTYPQLRDTARYLGILKECVVDDKITREKMIAVLVEDFYKDPVSYRIKQNGVARVDPADLDDLSEASFDVCDAMESFEEDDGGFLEKFNVDSIM</sequence>
<comment type="caution">
    <text evidence="1">The sequence shown here is derived from an EMBL/GenBank/DDBJ whole genome shotgun (WGS) entry which is preliminary data.</text>
</comment>
<organism evidence="1 2">
    <name type="scientific">Seminavis robusta</name>
    <dbReference type="NCBI Taxonomy" id="568900"/>
    <lineage>
        <taxon>Eukaryota</taxon>
        <taxon>Sar</taxon>
        <taxon>Stramenopiles</taxon>
        <taxon>Ochrophyta</taxon>
        <taxon>Bacillariophyta</taxon>
        <taxon>Bacillariophyceae</taxon>
        <taxon>Bacillariophycidae</taxon>
        <taxon>Naviculales</taxon>
        <taxon>Naviculaceae</taxon>
        <taxon>Seminavis</taxon>
    </lineage>
</organism>
<accession>A0A9N8HV56</accession>
<reference evidence="1" key="1">
    <citation type="submission" date="2020-06" db="EMBL/GenBank/DDBJ databases">
        <authorList>
            <consortium name="Plant Systems Biology data submission"/>
        </authorList>
    </citation>
    <scope>NUCLEOTIDE SEQUENCE</scope>
    <source>
        <strain evidence="1">D6</strain>
    </source>
</reference>
<keyword evidence="2" id="KW-1185">Reference proteome</keyword>
<dbReference type="Proteomes" id="UP001153069">
    <property type="component" value="Unassembled WGS sequence"/>
</dbReference>
<proteinExistence type="predicted"/>
<gene>
    <name evidence="1" type="ORF">SEMRO_1875_G303030.1</name>
</gene>
<dbReference type="AlphaFoldDB" id="A0A9N8HV56"/>
<protein>
    <submittedName>
        <fullName evidence="1">Uncharacterized protein</fullName>
    </submittedName>
</protein>
<dbReference type="EMBL" id="CAICTM010001873">
    <property type="protein sequence ID" value="CAB9526722.1"/>
    <property type="molecule type" value="Genomic_DNA"/>
</dbReference>